<keyword evidence="9" id="KW-0676">Redox-active center</keyword>
<dbReference type="AlphaFoldDB" id="A0AAU2K1G5"/>
<dbReference type="GO" id="GO:0048038">
    <property type="term" value="F:quinone binding"/>
    <property type="evidence" value="ECO:0007669"/>
    <property type="project" value="UniProtKB-KW"/>
</dbReference>
<protein>
    <recommendedName>
        <fullName evidence="11">Vitamin K epoxide reductase domain-containing protein</fullName>
    </recommendedName>
</protein>
<evidence type="ECO:0000256" key="4">
    <source>
        <dbReference type="ARBA" id="ARBA00022719"/>
    </source>
</evidence>
<gene>
    <name evidence="12" type="ORF">OG327_11320</name>
</gene>
<evidence type="ECO:0000313" key="12">
    <source>
        <dbReference type="EMBL" id="WTU78675.1"/>
    </source>
</evidence>
<keyword evidence="6" id="KW-0560">Oxidoreductase</keyword>
<comment type="similarity">
    <text evidence="2">Belongs to the VKOR family.</text>
</comment>
<dbReference type="GO" id="GO:0016491">
    <property type="term" value="F:oxidoreductase activity"/>
    <property type="evidence" value="ECO:0007669"/>
    <property type="project" value="UniProtKB-KW"/>
</dbReference>
<evidence type="ECO:0000256" key="5">
    <source>
        <dbReference type="ARBA" id="ARBA00022989"/>
    </source>
</evidence>
<reference evidence="12" key="1">
    <citation type="submission" date="2022-10" db="EMBL/GenBank/DDBJ databases">
        <title>The complete genomes of actinobacterial strains from the NBC collection.</title>
        <authorList>
            <person name="Joergensen T.S."/>
            <person name="Alvarez Arevalo M."/>
            <person name="Sterndorff E.B."/>
            <person name="Faurdal D."/>
            <person name="Vuksanovic O."/>
            <person name="Mourched A.-S."/>
            <person name="Charusanti P."/>
            <person name="Shaw S."/>
            <person name="Blin K."/>
            <person name="Weber T."/>
        </authorList>
    </citation>
    <scope>NUCLEOTIDE SEQUENCE</scope>
    <source>
        <strain evidence="12">NBC_00049</strain>
    </source>
</reference>
<accession>A0AAU2K1G5</accession>
<evidence type="ECO:0000259" key="11">
    <source>
        <dbReference type="Pfam" id="PF07884"/>
    </source>
</evidence>
<evidence type="ECO:0000256" key="3">
    <source>
        <dbReference type="ARBA" id="ARBA00022692"/>
    </source>
</evidence>
<feature type="domain" description="Vitamin K epoxide reductase" evidence="11">
    <location>
        <begin position="1"/>
        <end position="71"/>
    </location>
</feature>
<feature type="transmembrane region" description="Helical" evidence="10">
    <location>
        <begin position="27"/>
        <end position="43"/>
    </location>
</feature>
<dbReference type="Pfam" id="PF07884">
    <property type="entry name" value="VKOR"/>
    <property type="match status" value="1"/>
</dbReference>
<evidence type="ECO:0000256" key="10">
    <source>
        <dbReference type="SAM" id="Phobius"/>
    </source>
</evidence>
<evidence type="ECO:0000256" key="8">
    <source>
        <dbReference type="ARBA" id="ARBA00023157"/>
    </source>
</evidence>
<comment type="subcellular location">
    <subcellularLocation>
        <location evidence="1">Membrane</location>
        <topology evidence="1">Multi-pass membrane protein</topology>
    </subcellularLocation>
</comment>
<organism evidence="12">
    <name type="scientific">Streptomyces sp. NBC_00049</name>
    <dbReference type="NCBI Taxonomy" id="2903617"/>
    <lineage>
        <taxon>Bacteria</taxon>
        <taxon>Bacillati</taxon>
        <taxon>Actinomycetota</taxon>
        <taxon>Actinomycetes</taxon>
        <taxon>Kitasatosporales</taxon>
        <taxon>Streptomycetaceae</taxon>
        <taxon>Streptomyces</taxon>
    </lineage>
</organism>
<evidence type="ECO:0000256" key="7">
    <source>
        <dbReference type="ARBA" id="ARBA00023136"/>
    </source>
</evidence>
<dbReference type="Gene3D" id="1.20.1440.130">
    <property type="entry name" value="VKOR domain"/>
    <property type="match status" value="1"/>
</dbReference>
<evidence type="ECO:0000256" key="9">
    <source>
        <dbReference type="ARBA" id="ARBA00023284"/>
    </source>
</evidence>
<evidence type="ECO:0000256" key="1">
    <source>
        <dbReference type="ARBA" id="ARBA00004141"/>
    </source>
</evidence>
<proteinExistence type="inferred from homology"/>
<evidence type="ECO:0000256" key="2">
    <source>
        <dbReference type="ARBA" id="ARBA00006214"/>
    </source>
</evidence>
<keyword evidence="8" id="KW-1015">Disulfide bond</keyword>
<dbReference type="EMBL" id="CP108264">
    <property type="protein sequence ID" value="WTU78675.1"/>
    <property type="molecule type" value="Genomic_DNA"/>
</dbReference>
<keyword evidence="5 10" id="KW-1133">Transmembrane helix</keyword>
<sequence>MAGFAVLAALGLALVAGAVFPRRVWQGLWVGIAAGFAFTVWLIGQCLYVIGALCPWCVVVWAVMIPLFWYVTRHLSAPDSRLRALPHWPVPLAAYAVVAALVLAEFGDRLL</sequence>
<dbReference type="GO" id="GO:0016020">
    <property type="term" value="C:membrane"/>
    <property type="evidence" value="ECO:0007669"/>
    <property type="project" value="UniProtKB-SubCell"/>
</dbReference>
<evidence type="ECO:0000256" key="6">
    <source>
        <dbReference type="ARBA" id="ARBA00023002"/>
    </source>
</evidence>
<feature type="transmembrane region" description="Helical" evidence="10">
    <location>
        <begin position="90"/>
        <end position="107"/>
    </location>
</feature>
<keyword evidence="3 10" id="KW-0812">Transmembrane</keyword>
<dbReference type="InterPro" id="IPR038354">
    <property type="entry name" value="VKOR_sf"/>
</dbReference>
<keyword evidence="7 10" id="KW-0472">Membrane</keyword>
<name>A0AAU2K1G5_9ACTN</name>
<feature type="transmembrane region" description="Helical" evidence="10">
    <location>
        <begin position="50"/>
        <end position="70"/>
    </location>
</feature>
<keyword evidence="4" id="KW-0874">Quinone</keyword>
<dbReference type="InterPro" id="IPR012932">
    <property type="entry name" value="VKOR"/>
</dbReference>